<dbReference type="PANTHER" id="PTHR33420:SF10">
    <property type="entry name" value="FIMBRIAE MAJOR SUBUNIT"/>
    <property type="match status" value="1"/>
</dbReference>
<feature type="signal peptide" evidence="1">
    <location>
        <begin position="1"/>
        <end position="24"/>
    </location>
</feature>
<feature type="chain" id="PRO_5025615945" evidence="1">
    <location>
        <begin position="25"/>
        <end position="181"/>
    </location>
</feature>
<dbReference type="RefSeq" id="WP_151043143.1">
    <property type="nucleotide sequence ID" value="NZ_CAUCIF010000001.1"/>
</dbReference>
<dbReference type="InterPro" id="IPR050263">
    <property type="entry name" value="Bact_Fimbrial_Adh_Pro"/>
</dbReference>
<feature type="domain" description="Fimbrial-type adhesion" evidence="2">
    <location>
        <begin position="27"/>
        <end position="180"/>
    </location>
</feature>
<organism evidence="3">
    <name type="scientific">Comamonas kerstersii</name>
    <dbReference type="NCBI Taxonomy" id="225992"/>
    <lineage>
        <taxon>Bacteria</taxon>
        <taxon>Pseudomonadati</taxon>
        <taxon>Pseudomonadota</taxon>
        <taxon>Betaproteobacteria</taxon>
        <taxon>Burkholderiales</taxon>
        <taxon>Comamonadaceae</taxon>
        <taxon>Comamonas</taxon>
    </lineage>
</organism>
<protein>
    <submittedName>
        <fullName evidence="3">Type 1 fimbrial protein</fullName>
    </submittedName>
</protein>
<dbReference type="Gene3D" id="2.60.40.1090">
    <property type="entry name" value="Fimbrial-type adhesion domain"/>
    <property type="match status" value="1"/>
</dbReference>
<name>A0A6A1R5V1_9BURK</name>
<dbReference type="GO" id="GO:0043709">
    <property type="term" value="P:cell adhesion involved in single-species biofilm formation"/>
    <property type="evidence" value="ECO:0007669"/>
    <property type="project" value="TreeGrafter"/>
</dbReference>
<dbReference type="Pfam" id="PF00419">
    <property type="entry name" value="Fimbrial"/>
    <property type="match status" value="1"/>
</dbReference>
<dbReference type="EMBL" id="VZOT01000002">
    <property type="protein sequence ID" value="KAB0587992.1"/>
    <property type="molecule type" value="Genomic_DNA"/>
</dbReference>
<dbReference type="GO" id="GO:0009289">
    <property type="term" value="C:pilus"/>
    <property type="evidence" value="ECO:0007669"/>
    <property type="project" value="InterPro"/>
</dbReference>
<dbReference type="InterPro" id="IPR036937">
    <property type="entry name" value="Adhesion_dom_fimbrial_sf"/>
</dbReference>
<comment type="caution">
    <text evidence="3">The sequence shown here is derived from an EMBL/GenBank/DDBJ whole genome shotgun (WGS) entry which is preliminary data.</text>
</comment>
<dbReference type="PANTHER" id="PTHR33420">
    <property type="entry name" value="FIMBRIAL SUBUNIT ELFA-RELATED"/>
    <property type="match status" value="1"/>
</dbReference>
<dbReference type="InterPro" id="IPR000259">
    <property type="entry name" value="Adhesion_dom_fimbrial"/>
</dbReference>
<proteinExistence type="predicted"/>
<evidence type="ECO:0000256" key="1">
    <source>
        <dbReference type="SAM" id="SignalP"/>
    </source>
</evidence>
<sequence length="181" mass="18514">MNRKVIRTGMAVALLGLVSPFAMASTITFDGEVTDQTCTFSVAGNTDPIVLLPSVAQSDLAGGVGNTAGETKFTIEVTGCTPSQTAESFKTVFSAVGPVTTNGNLDNTSANGATGVSLQLFDDAANQAMPLSNGPAEASPFTLEANSSSTSATYTVRYYSESTAPTVGPVSGAVMYAVRYE</sequence>
<dbReference type="GeneID" id="83039807"/>
<keyword evidence="1" id="KW-0732">Signal</keyword>
<evidence type="ECO:0000313" key="3">
    <source>
        <dbReference type="EMBL" id="KAB0587992.1"/>
    </source>
</evidence>
<accession>A0A6A1R5V1</accession>
<reference evidence="3" key="1">
    <citation type="submission" date="2019-09" db="EMBL/GenBank/DDBJ databases">
        <title>Draft genome sequences of 48 bacterial type strains from the CCUG.</title>
        <authorList>
            <person name="Tunovic T."/>
            <person name="Pineiro-Iglesias B."/>
            <person name="Unosson C."/>
            <person name="Inganas E."/>
            <person name="Ohlen M."/>
            <person name="Cardew S."/>
            <person name="Jensie-Markopoulos S."/>
            <person name="Salva-Serra F."/>
            <person name="Jaen-Luchoro D."/>
            <person name="Karlsson R."/>
            <person name="Svensson-Stadler L."/>
            <person name="Chun J."/>
            <person name="Moore E."/>
        </authorList>
    </citation>
    <scope>NUCLEOTIDE SEQUENCE</scope>
    <source>
        <strain evidence="3">CCUG 15333</strain>
    </source>
</reference>
<evidence type="ECO:0000259" key="2">
    <source>
        <dbReference type="Pfam" id="PF00419"/>
    </source>
</evidence>
<dbReference type="AlphaFoldDB" id="A0A6A1R5V1"/>
<dbReference type="SUPFAM" id="SSF49401">
    <property type="entry name" value="Bacterial adhesins"/>
    <property type="match status" value="1"/>
</dbReference>
<gene>
    <name evidence="3" type="ORF">F7P80_04880</name>
</gene>
<dbReference type="InterPro" id="IPR008966">
    <property type="entry name" value="Adhesion_dom_sf"/>
</dbReference>